<gene>
    <name evidence="10" type="ORF">OSB1V03_LOCUS11063</name>
</gene>
<evidence type="ECO:0000256" key="4">
    <source>
        <dbReference type="ARBA" id="ARBA00023040"/>
    </source>
</evidence>
<reference evidence="10" key="1">
    <citation type="submission" date="2020-11" db="EMBL/GenBank/DDBJ databases">
        <authorList>
            <person name="Tran Van P."/>
        </authorList>
    </citation>
    <scope>NUCLEOTIDE SEQUENCE</scope>
</reference>
<dbReference type="GO" id="GO:0004930">
    <property type="term" value="F:G protein-coupled receptor activity"/>
    <property type="evidence" value="ECO:0007669"/>
    <property type="project" value="UniProtKB-KW"/>
</dbReference>
<evidence type="ECO:0000313" key="11">
    <source>
        <dbReference type="Proteomes" id="UP000759131"/>
    </source>
</evidence>
<dbReference type="PANTHER" id="PTHR45695:SF9">
    <property type="entry name" value="LEUCOKININ RECEPTOR"/>
    <property type="match status" value="1"/>
</dbReference>
<accession>A0A7R9Q395</accession>
<proteinExistence type="predicted"/>
<dbReference type="PANTHER" id="PTHR45695">
    <property type="entry name" value="LEUCOKININ RECEPTOR-RELATED"/>
    <property type="match status" value="1"/>
</dbReference>
<keyword evidence="6" id="KW-0675">Receptor</keyword>
<evidence type="ECO:0000259" key="9">
    <source>
        <dbReference type="PROSITE" id="PS50262"/>
    </source>
</evidence>
<keyword evidence="7" id="KW-0807">Transducer</keyword>
<keyword evidence="4" id="KW-0297">G-protein coupled receptor</keyword>
<organism evidence="10">
    <name type="scientific">Medioppia subpectinata</name>
    <dbReference type="NCBI Taxonomy" id="1979941"/>
    <lineage>
        <taxon>Eukaryota</taxon>
        <taxon>Metazoa</taxon>
        <taxon>Ecdysozoa</taxon>
        <taxon>Arthropoda</taxon>
        <taxon>Chelicerata</taxon>
        <taxon>Arachnida</taxon>
        <taxon>Acari</taxon>
        <taxon>Acariformes</taxon>
        <taxon>Sarcoptiformes</taxon>
        <taxon>Oribatida</taxon>
        <taxon>Brachypylina</taxon>
        <taxon>Oppioidea</taxon>
        <taxon>Oppiidae</taxon>
        <taxon>Medioppia</taxon>
    </lineage>
</organism>
<evidence type="ECO:0000256" key="2">
    <source>
        <dbReference type="ARBA" id="ARBA00022692"/>
    </source>
</evidence>
<dbReference type="SUPFAM" id="SSF81321">
    <property type="entry name" value="Family A G protein-coupled receptor-like"/>
    <property type="match status" value="1"/>
</dbReference>
<name>A0A7R9Q395_9ACAR</name>
<dbReference type="OrthoDB" id="10037617at2759"/>
<keyword evidence="3 8" id="KW-1133">Transmembrane helix</keyword>
<dbReference type="PROSITE" id="PS50262">
    <property type="entry name" value="G_PROTEIN_RECEP_F1_2"/>
    <property type="match status" value="1"/>
</dbReference>
<feature type="domain" description="G-protein coupled receptors family 1 profile" evidence="9">
    <location>
        <begin position="1"/>
        <end position="60"/>
    </location>
</feature>
<keyword evidence="5 8" id="KW-0472">Membrane</keyword>
<dbReference type="Proteomes" id="UP000759131">
    <property type="component" value="Unassembled WGS sequence"/>
</dbReference>
<evidence type="ECO:0000256" key="8">
    <source>
        <dbReference type="SAM" id="Phobius"/>
    </source>
</evidence>
<dbReference type="GO" id="GO:0005886">
    <property type="term" value="C:plasma membrane"/>
    <property type="evidence" value="ECO:0007669"/>
    <property type="project" value="TreeGrafter"/>
</dbReference>
<evidence type="ECO:0000256" key="3">
    <source>
        <dbReference type="ARBA" id="ARBA00022989"/>
    </source>
</evidence>
<dbReference type="EMBL" id="CAJPIZ010008369">
    <property type="protein sequence ID" value="CAG2111081.1"/>
    <property type="molecule type" value="Genomic_DNA"/>
</dbReference>
<dbReference type="AlphaFoldDB" id="A0A7R9Q395"/>
<dbReference type="InterPro" id="IPR017452">
    <property type="entry name" value="GPCR_Rhodpsn_7TM"/>
</dbReference>
<comment type="subcellular location">
    <subcellularLocation>
        <location evidence="1">Membrane</location>
        <topology evidence="1">Multi-pass membrane protein</topology>
    </subcellularLocation>
</comment>
<keyword evidence="2 8" id="KW-0812">Transmembrane</keyword>
<protein>
    <recommendedName>
        <fullName evidence="9">G-protein coupled receptors family 1 profile domain-containing protein</fullName>
    </recommendedName>
</protein>
<dbReference type="EMBL" id="OC862944">
    <property type="protein sequence ID" value="CAD7630651.1"/>
    <property type="molecule type" value="Genomic_DNA"/>
</dbReference>
<keyword evidence="11" id="KW-1185">Reference proteome</keyword>
<feature type="transmembrane region" description="Helical" evidence="8">
    <location>
        <begin position="38"/>
        <end position="63"/>
    </location>
</feature>
<sequence length="130" mass="15616">MIVLLFAICWLPIHVFSLLVWFYPQILKVQTKLGYRTFIWTYFVCHFMSMGHSFVNPIVYCFMSSNFRVNLCSVLNKYISRLKCRRSDYRFDGESESNTRSQFVSLYSTKYKRRTNNEKTDKQIDDKTDV</sequence>
<evidence type="ECO:0000256" key="1">
    <source>
        <dbReference type="ARBA" id="ARBA00004141"/>
    </source>
</evidence>
<evidence type="ECO:0000256" key="6">
    <source>
        <dbReference type="ARBA" id="ARBA00023170"/>
    </source>
</evidence>
<evidence type="ECO:0000313" key="10">
    <source>
        <dbReference type="EMBL" id="CAD7630651.1"/>
    </source>
</evidence>
<dbReference type="Gene3D" id="1.20.1070.10">
    <property type="entry name" value="Rhodopsin 7-helix transmembrane proteins"/>
    <property type="match status" value="1"/>
</dbReference>
<evidence type="ECO:0000256" key="7">
    <source>
        <dbReference type="ARBA" id="ARBA00023224"/>
    </source>
</evidence>
<evidence type="ECO:0000256" key="5">
    <source>
        <dbReference type="ARBA" id="ARBA00023136"/>
    </source>
</evidence>